<reference evidence="2 3" key="1">
    <citation type="submission" date="2016-10" db="EMBL/GenBank/DDBJ databases">
        <authorList>
            <person name="de Groot N.N."/>
        </authorList>
    </citation>
    <scope>NUCLEOTIDE SEQUENCE [LARGE SCALE GENOMIC DNA]</scope>
    <source>
        <strain>GEY</strain>
        <strain evidence="3">DSM 9560</strain>
    </source>
</reference>
<dbReference type="SUPFAM" id="SSF53756">
    <property type="entry name" value="UDP-Glycosyltransferase/glycogen phosphorylase"/>
    <property type="match status" value="1"/>
</dbReference>
<evidence type="ECO:0000313" key="3">
    <source>
        <dbReference type="Proteomes" id="UP000199513"/>
    </source>
</evidence>
<dbReference type="Gene3D" id="3.40.50.2000">
    <property type="entry name" value="Glycogen Phosphorylase B"/>
    <property type="match status" value="1"/>
</dbReference>
<dbReference type="Proteomes" id="UP000199513">
    <property type="component" value="Unassembled WGS sequence"/>
</dbReference>
<dbReference type="Pfam" id="PF26337">
    <property type="entry name" value="Gtf3_C"/>
    <property type="match status" value="1"/>
</dbReference>
<dbReference type="InterPro" id="IPR058592">
    <property type="entry name" value="Gtf3_C"/>
</dbReference>
<organism evidence="2 3">
    <name type="scientific">Thermoflexibacter ruber</name>
    <dbReference type="NCBI Taxonomy" id="1003"/>
    <lineage>
        <taxon>Bacteria</taxon>
        <taxon>Pseudomonadati</taxon>
        <taxon>Bacteroidota</taxon>
        <taxon>Cytophagia</taxon>
        <taxon>Cytophagales</taxon>
        <taxon>Thermoflexibacteraceae</taxon>
        <taxon>Thermoflexibacter</taxon>
    </lineage>
</organism>
<feature type="domain" description="Glucosyltransferase 3-like C-terminal" evidence="1">
    <location>
        <begin position="263"/>
        <end position="338"/>
    </location>
</feature>
<dbReference type="AlphaFoldDB" id="A0A1I2GNT0"/>
<protein>
    <recommendedName>
        <fullName evidence="1">Glucosyltransferase 3-like C-terminal domain-containing protein</fullName>
    </recommendedName>
</protein>
<evidence type="ECO:0000313" key="2">
    <source>
        <dbReference type="EMBL" id="SFF18356.1"/>
    </source>
</evidence>
<name>A0A1I2GNT0_9BACT</name>
<dbReference type="STRING" id="1003.SAMN04488541_101926"/>
<accession>A0A1I2GNT0</accession>
<evidence type="ECO:0000259" key="1">
    <source>
        <dbReference type="Pfam" id="PF26337"/>
    </source>
</evidence>
<proteinExistence type="predicted"/>
<dbReference type="EMBL" id="FONY01000019">
    <property type="protein sequence ID" value="SFF18356.1"/>
    <property type="molecule type" value="Genomic_DNA"/>
</dbReference>
<keyword evidence="3" id="KW-1185">Reference proteome</keyword>
<sequence length="437" mass="50362">MGSCIYNEEKILNILNMKIIIIHPEGNFNNNPNLLAITQILIENNYQVDILLPKKNIYQKSIHPMNRLFFYEEHDSSILSENYKLVIGVDLGIIDAALIATIKQVPLGYISYEIFFEDEVGYYPKQLEIIACRAVDFVICQDIIRAEHLSKQNEIPLDKFILIPVAGLDIVRKDKNKFLHDKLSIPHNRKIALLMGSVAKFTMAEEIIENTQYWDKSWCLVVHDRYGKTPLKEKYTYLPNVYFSEEPTDSFESLSTLIASVDVGIALYQQQTGDIYQGKNIKYIGLSSGKIATMLQNGKPVIVNQIGKYAELILKYNAGRVISSINELPQNLSEIDNVPGSIAENCYNLFTEHLSARLYAKVLTNTISEIINRNHSVKSLDILKNQINTFFHIIHLRKKQIEAERLKENVYKSYSYRIGHLITQPYRFIYKILEYLK</sequence>
<gene>
    <name evidence="2" type="ORF">SAMN04488541_101926</name>
</gene>